<reference evidence="16 17" key="1">
    <citation type="submission" date="2019-01" db="EMBL/GenBank/DDBJ databases">
        <authorList>
            <person name="Ferrante I. M."/>
        </authorList>
    </citation>
    <scope>NUCLEOTIDE SEQUENCE [LARGE SCALE GENOMIC DNA]</scope>
    <source>
        <strain evidence="16 17">B856</strain>
    </source>
</reference>
<evidence type="ECO:0000256" key="7">
    <source>
        <dbReference type="ARBA" id="ARBA00022723"/>
    </source>
</evidence>
<keyword evidence="17" id="KW-1185">Reference proteome</keyword>
<dbReference type="OrthoDB" id="427711at2759"/>
<evidence type="ECO:0000256" key="8">
    <source>
        <dbReference type="ARBA" id="ARBA00022763"/>
    </source>
</evidence>
<dbReference type="PROSITE" id="PS50173">
    <property type="entry name" value="UMUC"/>
    <property type="match status" value="1"/>
</dbReference>
<gene>
    <name evidence="16" type="ORF">PSNMU_V1.4_AUG-EV-PASAV3_0106360</name>
</gene>
<feature type="compositionally biased region" description="Low complexity" evidence="13">
    <location>
        <begin position="61"/>
        <end position="76"/>
    </location>
</feature>
<feature type="domain" description="UmuC" evidence="15">
    <location>
        <begin position="598"/>
        <end position="821"/>
    </location>
</feature>
<feature type="compositionally biased region" description="Polar residues" evidence="13">
    <location>
        <begin position="644"/>
        <end position="658"/>
    </location>
</feature>
<feature type="compositionally biased region" description="Basic and acidic residues" evidence="13">
    <location>
        <begin position="159"/>
        <end position="178"/>
    </location>
</feature>
<dbReference type="SUPFAM" id="SSF56672">
    <property type="entry name" value="DNA/RNA polymerases"/>
    <property type="match status" value="1"/>
</dbReference>
<evidence type="ECO:0000256" key="4">
    <source>
        <dbReference type="ARBA" id="ARBA00022634"/>
    </source>
</evidence>
<dbReference type="Pfam" id="PF11799">
    <property type="entry name" value="IMS_C"/>
    <property type="match status" value="1"/>
</dbReference>
<dbReference type="SUPFAM" id="SSF52113">
    <property type="entry name" value="BRCT domain"/>
    <property type="match status" value="1"/>
</dbReference>
<dbReference type="Gene3D" id="3.40.1170.60">
    <property type="match status" value="1"/>
</dbReference>
<organism evidence="16 17">
    <name type="scientific">Pseudo-nitzschia multistriata</name>
    <dbReference type="NCBI Taxonomy" id="183589"/>
    <lineage>
        <taxon>Eukaryota</taxon>
        <taxon>Sar</taxon>
        <taxon>Stramenopiles</taxon>
        <taxon>Ochrophyta</taxon>
        <taxon>Bacillariophyta</taxon>
        <taxon>Bacillariophyceae</taxon>
        <taxon>Bacillariophycidae</taxon>
        <taxon>Bacillariales</taxon>
        <taxon>Bacillariaceae</taxon>
        <taxon>Pseudo-nitzschia</taxon>
    </lineage>
</organism>
<evidence type="ECO:0000256" key="13">
    <source>
        <dbReference type="SAM" id="MobiDB-lite"/>
    </source>
</evidence>
<feature type="compositionally biased region" description="Gly residues" evidence="13">
    <location>
        <begin position="1117"/>
        <end position="1127"/>
    </location>
</feature>
<dbReference type="InterPro" id="IPR001357">
    <property type="entry name" value="BRCT_dom"/>
</dbReference>
<dbReference type="FunFam" id="3.30.1490.100:FF:000001">
    <property type="entry name" value="DNA repair protein REV1"/>
    <property type="match status" value="1"/>
</dbReference>
<comment type="subcellular location">
    <subcellularLocation>
        <location evidence="1">Nucleus</location>
    </subcellularLocation>
</comment>
<feature type="region of interest" description="Disordered" evidence="13">
    <location>
        <begin position="1"/>
        <end position="28"/>
    </location>
</feature>
<feature type="domain" description="BRCT" evidence="14">
    <location>
        <begin position="345"/>
        <end position="435"/>
    </location>
</feature>
<feature type="region of interest" description="Disordered" evidence="13">
    <location>
        <begin position="450"/>
        <end position="548"/>
    </location>
</feature>
<evidence type="ECO:0000256" key="10">
    <source>
        <dbReference type="ARBA" id="ARBA00023125"/>
    </source>
</evidence>
<dbReference type="GO" id="GO:0006281">
    <property type="term" value="P:DNA repair"/>
    <property type="evidence" value="ECO:0007669"/>
    <property type="project" value="UniProtKB-KW"/>
</dbReference>
<evidence type="ECO:0000256" key="12">
    <source>
        <dbReference type="ARBA" id="ARBA00023242"/>
    </source>
</evidence>
<dbReference type="GO" id="GO:0003887">
    <property type="term" value="F:DNA-directed DNA polymerase activity"/>
    <property type="evidence" value="ECO:0007669"/>
    <property type="project" value="TreeGrafter"/>
</dbReference>
<accession>A0A448ZNI7</accession>
<evidence type="ECO:0000256" key="9">
    <source>
        <dbReference type="ARBA" id="ARBA00022842"/>
    </source>
</evidence>
<keyword evidence="6" id="KW-0548">Nucleotidyltransferase</keyword>
<dbReference type="SUPFAM" id="SSF100879">
    <property type="entry name" value="Lesion bypass DNA polymerase (Y-family), little finger domain"/>
    <property type="match status" value="1"/>
</dbReference>
<dbReference type="GO" id="GO:0042276">
    <property type="term" value="P:error-prone translesion synthesis"/>
    <property type="evidence" value="ECO:0007669"/>
    <property type="project" value="TreeGrafter"/>
</dbReference>
<feature type="compositionally biased region" description="Basic and acidic residues" evidence="13">
    <location>
        <begin position="503"/>
        <end position="527"/>
    </location>
</feature>
<keyword evidence="5" id="KW-0808">Transferase</keyword>
<keyword evidence="12" id="KW-0539">Nucleus</keyword>
<name>A0A448ZNI7_9STRA</name>
<dbReference type="PANTHER" id="PTHR45990">
    <property type="entry name" value="DNA REPAIR PROTEIN REV1"/>
    <property type="match status" value="1"/>
</dbReference>
<evidence type="ECO:0000313" key="17">
    <source>
        <dbReference type="Proteomes" id="UP000291116"/>
    </source>
</evidence>
<evidence type="ECO:0000259" key="15">
    <source>
        <dbReference type="PROSITE" id="PS50173"/>
    </source>
</evidence>
<dbReference type="Pfam" id="PF16589">
    <property type="entry name" value="BRCT_2"/>
    <property type="match status" value="1"/>
</dbReference>
<keyword evidence="8" id="KW-0227">DNA damage</keyword>
<dbReference type="CDD" id="cd17719">
    <property type="entry name" value="BRCT_Rev1"/>
    <property type="match status" value="1"/>
</dbReference>
<feature type="compositionally biased region" description="Basic and acidic residues" evidence="13">
    <location>
        <begin position="534"/>
        <end position="545"/>
    </location>
</feature>
<comment type="similarity">
    <text evidence="2">Belongs to the DNA polymerase type-Y family.</text>
</comment>
<feature type="region of interest" description="Disordered" evidence="13">
    <location>
        <begin position="252"/>
        <end position="342"/>
    </location>
</feature>
<keyword evidence="7" id="KW-0479">Metal-binding</keyword>
<evidence type="ECO:0000313" key="16">
    <source>
        <dbReference type="EMBL" id="VEU43601.1"/>
    </source>
</evidence>
<feature type="compositionally biased region" description="Basic and acidic residues" evidence="13">
    <location>
        <begin position="1049"/>
        <end position="1062"/>
    </location>
</feature>
<feature type="region of interest" description="Disordered" evidence="13">
    <location>
        <begin position="1021"/>
        <end position="1082"/>
    </location>
</feature>
<dbReference type="Proteomes" id="UP000291116">
    <property type="component" value="Unassembled WGS sequence"/>
</dbReference>
<dbReference type="Gene3D" id="3.30.1490.100">
    <property type="entry name" value="DNA polymerase, Y-family, little finger domain"/>
    <property type="match status" value="1"/>
</dbReference>
<evidence type="ECO:0000256" key="1">
    <source>
        <dbReference type="ARBA" id="ARBA00004123"/>
    </source>
</evidence>
<dbReference type="Gene3D" id="3.40.50.10190">
    <property type="entry name" value="BRCT domain"/>
    <property type="match status" value="1"/>
</dbReference>
<dbReference type="GO" id="GO:0005634">
    <property type="term" value="C:nucleus"/>
    <property type="evidence" value="ECO:0007669"/>
    <property type="project" value="UniProtKB-SubCell"/>
</dbReference>
<dbReference type="EMBL" id="CAACVS010000564">
    <property type="protein sequence ID" value="VEU43601.1"/>
    <property type="molecule type" value="Genomic_DNA"/>
</dbReference>
<evidence type="ECO:0000256" key="3">
    <source>
        <dbReference type="ARBA" id="ARBA00020399"/>
    </source>
</evidence>
<feature type="region of interest" description="Disordered" evidence="13">
    <location>
        <begin position="1236"/>
        <end position="1268"/>
    </location>
</feature>
<keyword evidence="11" id="KW-0234">DNA repair</keyword>
<evidence type="ECO:0000256" key="5">
    <source>
        <dbReference type="ARBA" id="ARBA00022679"/>
    </source>
</evidence>
<sequence>MVKPSKSMQPEHVDLQQASRRTGSGAAFGEDSFRNYMALKIAGQRSQFGLVLPPPPPPPSSEQQQQQQHHQQQQQQQHHHHQQQQQPQRHHSETNPVRKAPERQPAGGPGGPGERPTLLGKRSLAPLRQWPLSPSLKPSEPNGGGHCSSGASAPAQGDRSVRFLDKARPRTGPERGRTTMESVIRRLKRRHGRGNKRLGRKKARNETQEPPADDEEEEPPSQSAEVPAPEPEDSLAELVRIFSAAAENVPTILSSDRGPSGDDPFCQPRNAAAAEVAAASDGSGWPEGIDSGPSVPFREKEKATNTESDSESLDGERGGASQQPATNVAASTQAPPSPRSIRMSRPDLFFYGVVVKVAGYTSPDNETIKRLLQKHGGDLETYETERVTHIIAQQLSMAKANVYKKARRPRPVCRPSWIVDSVREGKLLPHGNYLLIEEKDQQQMGIRSMFQKQSAPAPLQGTKTARLPPPLSPQKTGPKYINPYAKPKNPPPRSDCNPSRSPQKADRNHSESEETKPRSPAKSKPENGHGVQHSPEKTGTTDRKFLNGKVRTVGTDPNFLDSYFAASRLSFIGSFKQRTASTNHPNRSVSSSPAEKLIFHVDMDCFFASVVLRNFPQYRNKPVVISHHGKSSTNERPSDGHGRSGQSSFDHSKAQQSRHIPKKSSSECATCNYEARKYGIKKGMFLGRAKELCPDLIVLDYDFRGYEEVSQQVLEILDRLARSENRCGTVEMVSCDEAYVELSFDASGGWEEVYDHASDLAESVRTEIFETTRCTASIGVGPNKFLAKLGTDRAKPNNSFCVRDHRELLKALKLRDMHGVGWRTEKKLTEEGLVSVQDVWDLGPRGESELIRILGPGTGKKIFSFTQGKDDRPITPVERKTIGAECNYGVRFDGPYGIDHFMEGLAKEVEKRMLGISTKGKRLTLKIKQRKKGASNHHKFLGHGSCHNLSKSAGTPGDVATSDSKVFKRVGMSLFREFGIEDINEIRGMGITISNLESDGATGTERNNHGMKSWLQQNIDRTAHENSSSKEKGETTNQPMDEEIGVVERVSESTPEPKKVSEIDPETEGEGNQSPANHGSPLVIDLPPMSQIKMTQVEALPQEFQKQILSRMREAGEGTGATKGGNAGVRADAGTLPVRDSSRDTEPWHGVADDEPRFDPDVLQFTPQSKGESVTDLDLEERVDGNNNPSFDSPLVIELPPMSQIQMSQVKALPPDLQQQVFSRMNKIAAGATDEGAGTIDEAPFNHSVPKAQPEGDGQGHGPFHNAGRFRQTSLKRMMKLAAVKSGHERTSISLTQLEQLPLEIKLQVVNHDDQRVGVLSKPAPRAAKAGGNDQRPRTSIPGTTDAGERPHQAGFGTKKDSVYG</sequence>
<keyword evidence="10" id="KW-0238">DNA-binding</keyword>
<evidence type="ECO:0000256" key="11">
    <source>
        <dbReference type="ARBA" id="ARBA00023204"/>
    </source>
</evidence>
<feature type="compositionally biased region" description="Basic and acidic residues" evidence="13">
    <location>
        <begin position="1140"/>
        <end position="1160"/>
    </location>
</feature>
<evidence type="ECO:0000259" key="14">
    <source>
        <dbReference type="PROSITE" id="PS50172"/>
    </source>
</evidence>
<dbReference type="InterPro" id="IPR001126">
    <property type="entry name" value="UmuC"/>
</dbReference>
<dbReference type="Gene3D" id="3.30.70.270">
    <property type="match status" value="2"/>
</dbReference>
<evidence type="ECO:0000256" key="6">
    <source>
        <dbReference type="ARBA" id="ARBA00022695"/>
    </source>
</evidence>
<dbReference type="GO" id="GO:0046872">
    <property type="term" value="F:metal ion binding"/>
    <property type="evidence" value="ECO:0007669"/>
    <property type="project" value="UniProtKB-KW"/>
</dbReference>
<dbReference type="GO" id="GO:0017125">
    <property type="term" value="F:deoxycytidyl transferase activity"/>
    <property type="evidence" value="ECO:0007669"/>
    <property type="project" value="TreeGrafter"/>
</dbReference>
<dbReference type="InterPro" id="IPR036420">
    <property type="entry name" value="BRCT_dom_sf"/>
</dbReference>
<dbReference type="Pfam" id="PF00817">
    <property type="entry name" value="IMS"/>
    <property type="match status" value="1"/>
</dbReference>
<feature type="compositionally biased region" description="Basic residues" evidence="13">
    <location>
        <begin position="185"/>
        <end position="203"/>
    </location>
</feature>
<dbReference type="Gene3D" id="1.10.150.20">
    <property type="entry name" value="5' to 3' exonuclease, C-terminal subdomain"/>
    <property type="match status" value="1"/>
</dbReference>
<feature type="compositionally biased region" description="Basic and acidic residues" evidence="13">
    <location>
        <begin position="1021"/>
        <end position="1034"/>
    </location>
</feature>
<dbReference type="InterPro" id="IPR043502">
    <property type="entry name" value="DNA/RNA_pol_sf"/>
</dbReference>
<feature type="compositionally biased region" description="Basic and acidic residues" evidence="13">
    <location>
        <begin position="1347"/>
        <end position="1365"/>
    </location>
</feature>
<dbReference type="GO" id="GO:0003684">
    <property type="term" value="F:damaged DNA binding"/>
    <property type="evidence" value="ECO:0007669"/>
    <property type="project" value="InterPro"/>
</dbReference>
<proteinExistence type="inferred from homology"/>
<keyword evidence="9" id="KW-0460">Magnesium</keyword>
<evidence type="ECO:0000256" key="2">
    <source>
        <dbReference type="ARBA" id="ARBA00010945"/>
    </source>
</evidence>
<dbReference type="PANTHER" id="PTHR45990:SF1">
    <property type="entry name" value="DNA REPAIR PROTEIN REV1"/>
    <property type="match status" value="1"/>
</dbReference>
<feature type="region of interest" description="Disordered" evidence="13">
    <location>
        <begin position="1116"/>
        <end position="1176"/>
    </location>
</feature>
<feature type="region of interest" description="Disordered" evidence="13">
    <location>
        <begin position="1318"/>
        <end position="1365"/>
    </location>
</feature>
<feature type="region of interest" description="Disordered" evidence="13">
    <location>
        <begin position="47"/>
        <end position="236"/>
    </location>
</feature>
<dbReference type="SMART" id="SM00292">
    <property type="entry name" value="BRCT"/>
    <property type="match status" value="1"/>
</dbReference>
<keyword evidence="4" id="KW-0237">DNA synthesis</keyword>
<dbReference type="InterPro" id="IPR043128">
    <property type="entry name" value="Rev_trsase/Diguanyl_cyclase"/>
</dbReference>
<dbReference type="GO" id="GO:0070987">
    <property type="term" value="P:error-free translesion synthesis"/>
    <property type="evidence" value="ECO:0007669"/>
    <property type="project" value="TreeGrafter"/>
</dbReference>
<protein>
    <recommendedName>
        <fullName evidence="3">DNA repair protein REV1</fullName>
    </recommendedName>
</protein>
<feature type="compositionally biased region" description="Polar residues" evidence="13">
    <location>
        <begin position="320"/>
        <end position="334"/>
    </location>
</feature>
<dbReference type="PROSITE" id="PS50172">
    <property type="entry name" value="BRCT"/>
    <property type="match status" value="1"/>
</dbReference>
<dbReference type="InterPro" id="IPR017961">
    <property type="entry name" value="DNA_pol_Y-fam_little_finger"/>
</dbReference>
<feature type="region of interest" description="Disordered" evidence="13">
    <location>
        <begin position="626"/>
        <end position="663"/>
    </location>
</feature>
<dbReference type="InterPro" id="IPR036775">
    <property type="entry name" value="DNA_pol_Y-fam_lit_finger_sf"/>
</dbReference>